<organism evidence="1 2">
    <name type="scientific">Roseicyclus persicicus</name>
    <dbReference type="NCBI Taxonomy" id="2650661"/>
    <lineage>
        <taxon>Bacteria</taxon>
        <taxon>Pseudomonadati</taxon>
        <taxon>Pseudomonadota</taxon>
        <taxon>Alphaproteobacteria</taxon>
        <taxon>Rhodobacterales</taxon>
        <taxon>Roseobacteraceae</taxon>
        <taxon>Roseicyclus</taxon>
    </lineage>
</organism>
<comment type="caution">
    <text evidence="1">The sequence shown here is derived from an EMBL/GenBank/DDBJ whole genome shotgun (WGS) entry which is preliminary data.</text>
</comment>
<protein>
    <submittedName>
        <fullName evidence="1">N-(5'-phosphoribosyl)anthranilate isomerase</fullName>
    </submittedName>
</protein>
<evidence type="ECO:0000313" key="2">
    <source>
        <dbReference type="Proteomes" id="UP000526408"/>
    </source>
</evidence>
<keyword evidence="2" id="KW-1185">Reference proteome</keyword>
<keyword evidence="1" id="KW-0413">Isomerase</keyword>
<dbReference type="AlphaFoldDB" id="A0A7X6H3K5"/>
<evidence type="ECO:0000313" key="1">
    <source>
        <dbReference type="EMBL" id="NKX46147.1"/>
    </source>
</evidence>
<dbReference type="Proteomes" id="UP000526408">
    <property type="component" value="Unassembled WGS sequence"/>
</dbReference>
<dbReference type="RefSeq" id="WP_168624531.1">
    <property type="nucleotide sequence ID" value="NZ_JAAZQQ010000006.1"/>
</dbReference>
<name>A0A7X6H3K5_9RHOB</name>
<gene>
    <name evidence="1" type="ORF">HCU73_16250</name>
</gene>
<dbReference type="GO" id="GO:0016853">
    <property type="term" value="F:isomerase activity"/>
    <property type="evidence" value="ECO:0007669"/>
    <property type="project" value="UniProtKB-KW"/>
</dbReference>
<sequence>MSRPPALLGQDWLDQVFHAKAAQTGGVVRRKIVDVEREIGRDALELAVRRRGFHLIECDRDFVIICSGAPLRVIC</sequence>
<accession>A0A7X6H3K5</accession>
<dbReference type="EMBL" id="JAAZQQ010000006">
    <property type="protein sequence ID" value="NKX46147.1"/>
    <property type="molecule type" value="Genomic_DNA"/>
</dbReference>
<proteinExistence type="predicted"/>
<reference evidence="1 2" key="1">
    <citation type="submission" date="2020-04" db="EMBL/GenBank/DDBJ databases">
        <authorList>
            <person name="Yoon J."/>
        </authorList>
    </citation>
    <scope>NUCLEOTIDE SEQUENCE [LARGE SCALE GENOMIC DNA]</scope>
    <source>
        <strain evidence="1 2">KMU-115</strain>
    </source>
</reference>